<reference evidence="2 3" key="1">
    <citation type="submission" date="2018-06" db="EMBL/GenBank/DDBJ databases">
        <authorList>
            <consortium name="Pathogen Informatics"/>
            <person name="Doyle S."/>
        </authorList>
    </citation>
    <scope>NUCLEOTIDE SEQUENCE [LARGE SCALE GENOMIC DNA]</scope>
    <source>
        <strain evidence="2 3">NCTC9426</strain>
    </source>
</reference>
<dbReference type="AlphaFoldDB" id="A0A378PTM0"/>
<keyword evidence="1" id="KW-0472">Membrane</keyword>
<evidence type="ECO:0000313" key="2">
    <source>
        <dbReference type="EMBL" id="STY90092.1"/>
    </source>
</evidence>
<dbReference type="EMBL" id="UGPZ01000002">
    <property type="protein sequence ID" value="STY90092.1"/>
    <property type="molecule type" value="Genomic_DNA"/>
</dbReference>
<organism evidence="2 3">
    <name type="scientific">Moraxella bovis</name>
    <dbReference type="NCBI Taxonomy" id="476"/>
    <lineage>
        <taxon>Bacteria</taxon>
        <taxon>Pseudomonadati</taxon>
        <taxon>Pseudomonadota</taxon>
        <taxon>Gammaproteobacteria</taxon>
        <taxon>Moraxellales</taxon>
        <taxon>Moraxellaceae</taxon>
        <taxon>Moraxella</taxon>
    </lineage>
</organism>
<sequence length="230" mass="25733">MTSLTLSLIKTKAKASITHFTISLLIFCFVVAWVYFFAYPDVYFTMAGAIQGLTLVFLIDVVLGPLLSFLVYNPAKPKKEIISDLVIIGAVQIAALVYGLTTLYKEQPQAVIIYPKSSATVINKREMTDFELGELSQYEKLGKLPAAVYTPDRKHPYQSMLQSLDVIKETDLANRRTLAQNMDDSAVLQSLEKQYGKLYILSVMAKYNGAYFALDEDFNLVAKFGEKPIS</sequence>
<evidence type="ECO:0008006" key="4">
    <source>
        <dbReference type="Google" id="ProtNLM"/>
    </source>
</evidence>
<feature type="transmembrane region" description="Helical" evidence="1">
    <location>
        <begin position="20"/>
        <end position="38"/>
    </location>
</feature>
<name>A0A378PTM0_MORBO</name>
<keyword evidence="1" id="KW-0812">Transmembrane</keyword>
<keyword evidence="1" id="KW-1133">Transmembrane helix</keyword>
<feature type="transmembrane region" description="Helical" evidence="1">
    <location>
        <begin position="85"/>
        <end position="104"/>
    </location>
</feature>
<protein>
    <recommendedName>
        <fullName evidence="4">Pilus assembly protein</fullName>
    </recommendedName>
</protein>
<accession>A0A378PTM0</accession>
<dbReference type="Proteomes" id="UP000254133">
    <property type="component" value="Unassembled WGS sequence"/>
</dbReference>
<proteinExistence type="predicted"/>
<evidence type="ECO:0000256" key="1">
    <source>
        <dbReference type="SAM" id="Phobius"/>
    </source>
</evidence>
<feature type="transmembrane region" description="Helical" evidence="1">
    <location>
        <begin position="50"/>
        <end position="73"/>
    </location>
</feature>
<gene>
    <name evidence="2" type="ORF">NCTC9426_00096</name>
</gene>
<dbReference type="RefSeq" id="WP_115368588.1">
    <property type="nucleotide sequence ID" value="NZ_CP087803.1"/>
</dbReference>
<evidence type="ECO:0000313" key="3">
    <source>
        <dbReference type="Proteomes" id="UP000254133"/>
    </source>
</evidence>